<dbReference type="EMBL" id="JAAXOX010000002">
    <property type="protein sequence ID" value="NKY22263.1"/>
    <property type="molecule type" value="Genomic_DNA"/>
</dbReference>
<accession>A0A7X6KUA0</accession>
<keyword evidence="2" id="KW-1185">Reference proteome</keyword>
<gene>
    <name evidence="1" type="ORF">HGA03_06240</name>
</gene>
<dbReference type="RefSeq" id="WP_168629363.1">
    <property type="nucleotide sequence ID" value="NZ_BONL01000027.1"/>
</dbReference>
<name>A0A7X6KUA0_9CELL</name>
<protein>
    <submittedName>
        <fullName evidence="1">Uncharacterized protein</fullName>
    </submittedName>
</protein>
<organism evidence="1 2">
    <name type="scientific">Cellulomonas denverensis</name>
    <dbReference type="NCBI Taxonomy" id="264297"/>
    <lineage>
        <taxon>Bacteria</taxon>
        <taxon>Bacillati</taxon>
        <taxon>Actinomycetota</taxon>
        <taxon>Actinomycetes</taxon>
        <taxon>Micrococcales</taxon>
        <taxon>Cellulomonadaceae</taxon>
        <taxon>Cellulomonas</taxon>
    </lineage>
</organism>
<reference evidence="1 2" key="1">
    <citation type="submission" date="2020-04" db="EMBL/GenBank/DDBJ databases">
        <title>MicrobeNet Type strains.</title>
        <authorList>
            <person name="Nicholson A.C."/>
        </authorList>
    </citation>
    <scope>NUCLEOTIDE SEQUENCE [LARGE SCALE GENOMIC DNA]</scope>
    <source>
        <strain evidence="1 2">ATCC BAA-788</strain>
    </source>
</reference>
<evidence type="ECO:0000313" key="1">
    <source>
        <dbReference type="EMBL" id="NKY22263.1"/>
    </source>
</evidence>
<dbReference type="Proteomes" id="UP000581206">
    <property type="component" value="Unassembled WGS sequence"/>
</dbReference>
<sequence>MKKRLAAVVGVIGVAVAVVVLPTGAATSAVPCSYSSMIINSNPRAEGPTRASGHAHVTGNHYVRSMTNKVWYYTADNNGGSDGDTWDTAYGVAACN</sequence>
<comment type="caution">
    <text evidence="1">The sequence shown here is derived from an EMBL/GenBank/DDBJ whole genome shotgun (WGS) entry which is preliminary data.</text>
</comment>
<dbReference type="AlphaFoldDB" id="A0A7X6KUA0"/>
<proteinExistence type="predicted"/>
<evidence type="ECO:0000313" key="2">
    <source>
        <dbReference type="Proteomes" id="UP000581206"/>
    </source>
</evidence>